<gene>
    <name evidence="1" type="ORF">NARC_60169</name>
</gene>
<dbReference type="Proteomes" id="UP000315289">
    <property type="component" value="Unassembled WGS sequence"/>
</dbReference>
<organism evidence="1 2">
    <name type="scientific">Candidatus Nitrosocosmicus arcticus</name>
    <dbReference type="NCBI Taxonomy" id="2035267"/>
    <lineage>
        <taxon>Archaea</taxon>
        <taxon>Nitrososphaerota</taxon>
        <taxon>Nitrososphaeria</taxon>
        <taxon>Nitrososphaerales</taxon>
        <taxon>Nitrososphaeraceae</taxon>
        <taxon>Candidatus Nitrosocosmicus</taxon>
    </lineage>
</organism>
<evidence type="ECO:0000313" key="1">
    <source>
        <dbReference type="EMBL" id="TVP40782.1"/>
    </source>
</evidence>
<comment type="caution">
    <text evidence="1">The sequence shown here is derived from an EMBL/GenBank/DDBJ whole genome shotgun (WGS) entry which is preliminary data.</text>
</comment>
<dbReference type="AlphaFoldDB" id="A0A557SVZ6"/>
<dbReference type="RefSeq" id="WP_144730358.1">
    <property type="nucleotide sequence ID" value="NZ_ML675582.1"/>
</dbReference>
<dbReference type="EMBL" id="VOAH01000006">
    <property type="protein sequence ID" value="TVP40782.1"/>
    <property type="molecule type" value="Genomic_DNA"/>
</dbReference>
<protein>
    <submittedName>
        <fullName evidence="1">Uncharacterized protein</fullName>
    </submittedName>
</protein>
<sequence length="60" mass="7071">MKKYCCIELHQLEDDSLERGFGLNIIEKNKVEIFCMDDAGFPKRIDEYTFNFCPFCGNKL</sequence>
<proteinExistence type="predicted"/>
<name>A0A557SVZ6_9ARCH</name>
<accession>A0A557SVZ6</accession>
<reference evidence="1 2" key="1">
    <citation type="journal article" date="2019" name="Front. Microbiol.">
        <title>Ammonia Oxidation by the Arctic Terrestrial Thaumarchaeote Candidatus Nitrosocosmicus arcticus Is Stimulated by Increasing Temperatures.</title>
        <authorList>
            <person name="Alves R.J.E."/>
            <person name="Kerou M."/>
            <person name="Zappe A."/>
            <person name="Bittner R."/>
            <person name="Abby S.S."/>
            <person name="Schmidt H.A."/>
            <person name="Pfeifer K."/>
            <person name="Schleper C."/>
        </authorList>
    </citation>
    <scope>NUCLEOTIDE SEQUENCE [LARGE SCALE GENOMIC DNA]</scope>
    <source>
        <strain evidence="1 2">Kfb</strain>
    </source>
</reference>
<keyword evidence="2" id="KW-1185">Reference proteome</keyword>
<evidence type="ECO:0000313" key="2">
    <source>
        <dbReference type="Proteomes" id="UP000315289"/>
    </source>
</evidence>